<name>A0ABS5TRF0_9ACTN</name>
<sequence length="220" mass="22809">MISSARRRRTLLGATVGACLAGLVLAGCGGGDDDPEALDLSTVTAAASTPTTAASPVKSGWSVGAKKDKAWTAELKDITEQLDGLKTGLDSDDMDVYFKASENETKQEARLIGVTEEMAAATTGTGIGHVACVVAPVQLKLLADSADDPDRAMFLGVKWVTPVTKAARAGGNTADQVSFADVQLDAQMLDECPDVRQDVLDFAGVDSVDDLYDAAGVKKS</sequence>
<keyword evidence="1" id="KW-0732">Signal</keyword>
<dbReference type="Proteomes" id="UP001197247">
    <property type="component" value="Unassembled WGS sequence"/>
</dbReference>
<reference evidence="2 3" key="1">
    <citation type="submission" date="2021-05" db="EMBL/GenBank/DDBJ databases">
        <title>Kineosporia and Streptomyces sp. nov. two new marine actinobacteria isolated from Coral.</title>
        <authorList>
            <person name="Buangrab K."/>
            <person name="Sutthacheep M."/>
            <person name="Yeemin T."/>
            <person name="Harunari E."/>
            <person name="Igarashi Y."/>
            <person name="Kanchanasin P."/>
            <person name="Tanasupawat S."/>
            <person name="Phongsopitanun W."/>
        </authorList>
    </citation>
    <scope>NUCLEOTIDE SEQUENCE [LARGE SCALE GENOMIC DNA]</scope>
    <source>
        <strain evidence="2 3">J2-2</strain>
    </source>
</reference>
<evidence type="ECO:0000256" key="1">
    <source>
        <dbReference type="SAM" id="SignalP"/>
    </source>
</evidence>
<evidence type="ECO:0000313" key="3">
    <source>
        <dbReference type="Proteomes" id="UP001197247"/>
    </source>
</evidence>
<comment type="caution">
    <text evidence="2">The sequence shown here is derived from an EMBL/GenBank/DDBJ whole genome shotgun (WGS) entry which is preliminary data.</text>
</comment>
<dbReference type="PROSITE" id="PS51257">
    <property type="entry name" value="PROKAR_LIPOPROTEIN"/>
    <property type="match status" value="1"/>
</dbReference>
<dbReference type="EMBL" id="JAHBAY010000017">
    <property type="protein sequence ID" value="MBT0773374.1"/>
    <property type="molecule type" value="Genomic_DNA"/>
</dbReference>
<feature type="signal peptide" evidence="1">
    <location>
        <begin position="1"/>
        <end position="26"/>
    </location>
</feature>
<evidence type="ECO:0008006" key="4">
    <source>
        <dbReference type="Google" id="ProtNLM"/>
    </source>
</evidence>
<proteinExistence type="predicted"/>
<organism evidence="2 3">
    <name type="scientific">Kineosporia corallincola</name>
    <dbReference type="NCBI Taxonomy" id="2835133"/>
    <lineage>
        <taxon>Bacteria</taxon>
        <taxon>Bacillati</taxon>
        <taxon>Actinomycetota</taxon>
        <taxon>Actinomycetes</taxon>
        <taxon>Kineosporiales</taxon>
        <taxon>Kineosporiaceae</taxon>
        <taxon>Kineosporia</taxon>
    </lineage>
</organism>
<protein>
    <recommendedName>
        <fullName evidence="4">Lipoprotein</fullName>
    </recommendedName>
</protein>
<evidence type="ECO:0000313" key="2">
    <source>
        <dbReference type="EMBL" id="MBT0773374.1"/>
    </source>
</evidence>
<gene>
    <name evidence="2" type="ORF">KIH74_30795</name>
</gene>
<feature type="chain" id="PRO_5047212566" description="Lipoprotein" evidence="1">
    <location>
        <begin position="27"/>
        <end position="220"/>
    </location>
</feature>
<dbReference type="RefSeq" id="WP_214159916.1">
    <property type="nucleotide sequence ID" value="NZ_JAHBAY010000017.1"/>
</dbReference>
<keyword evidence="3" id="KW-1185">Reference proteome</keyword>
<accession>A0ABS5TRF0</accession>